<sequence>MALLLFKNEYIEISRDAGYFYIKSTAKGLSMEAFSKILQNSFPQIKIISFTAIKNALLNAPHGPVLFGQERDRVIIHVSNDELRAYMTLYVPDKDLAPENRDNLIREIYEALRKAGVVYGIKTEVLTGSLSPSVEYLIAEGVPAINGTDAEIKLYEIQTPKPQVYDSGNVNHYELNLIHRVNKGDWLGERKNPTPGIPGKSVRGNPIPPIPGKWLPLLYDRTSVYEETKDGVTTLYAKKTGAVYYKGDTIGVYDFLEINGDIDFSTGNIGFDGYLSVKGTVEDNFCAVSDKDLEILGEYGVGAADQIGSRDGNVYIRGGIAGKGKTVLRCKKNLYVKFLSDITVECEGNVYVGFYCINANIKARQVIVEAPRGKIIGGTIDAEIRVSAADIGNVAENRTVIRVRGFNRSNLKMELDQKKLHLKELRDQLTQLKQHIHVYSCSSDLSEEQRIQFEELKNQYSDLKEQIKELEYELRNLTDDLKTPGEGAVIVRNRCYPRVRVEIKGIGEEITKETPMTVFYFKDNAIKTR</sequence>
<feature type="coiled-coil region" evidence="1">
    <location>
        <begin position="408"/>
        <end position="480"/>
    </location>
</feature>
<evidence type="ECO:0000313" key="3">
    <source>
        <dbReference type="EMBL" id="SHI65040.1"/>
    </source>
</evidence>
<dbReference type="Pfam" id="PF20250">
    <property type="entry name" value="FapA_N"/>
    <property type="match status" value="1"/>
</dbReference>
<dbReference type="PANTHER" id="PTHR38032:SF1">
    <property type="entry name" value="RNA-BINDING PROTEIN KHPB N-TERMINAL DOMAIN-CONTAINING PROTEIN"/>
    <property type="match status" value="1"/>
</dbReference>
<keyword evidence="1" id="KW-0175">Coiled coil</keyword>
<feature type="domain" description="Flagellar Assembly Protein A N-terminal region" evidence="2">
    <location>
        <begin position="75"/>
        <end position="246"/>
    </location>
</feature>
<dbReference type="AlphaFoldDB" id="A0A1M6CVQ4"/>
<dbReference type="Pfam" id="PF03961">
    <property type="entry name" value="FapA"/>
    <property type="match status" value="1"/>
</dbReference>
<dbReference type="RefSeq" id="WP_149677879.1">
    <property type="nucleotide sequence ID" value="NZ_FQZP01000006.1"/>
</dbReference>
<evidence type="ECO:0000313" key="4">
    <source>
        <dbReference type="Proteomes" id="UP000324781"/>
    </source>
</evidence>
<proteinExistence type="predicted"/>
<gene>
    <name evidence="3" type="ORF">SAMN05444373_10061</name>
</gene>
<dbReference type="OrthoDB" id="1279at2"/>
<organism evidence="3 4">
    <name type="scientific">Thermoclostridium caenicola</name>
    <dbReference type="NCBI Taxonomy" id="659425"/>
    <lineage>
        <taxon>Bacteria</taxon>
        <taxon>Bacillati</taxon>
        <taxon>Bacillota</taxon>
        <taxon>Clostridia</taxon>
        <taxon>Eubacteriales</taxon>
        <taxon>Oscillospiraceae</taxon>
        <taxon>Thermoclostridium</taxon>
    </lineage>
</organism>
<accession>A0A1M6CVQ4</accession>
<evidence type="ECO:0000256" key="1">
    <source>
        <dbReference type="SAM" id="Coils"/>
    </source>
</evidence>
<protein>
    <recommendedName>
        <fullName evidence="2">Flagellar Assembly Protein A N-terminal region domain-containing protein</fullName>
    </recommendedName>
</protein>
<reference evidence="3 4" key="1">
    <citation type="submission" date="2016-11" db="EMBL/GenBank/DDBJ databases">
        <authorList>
            <person name="Varghese N."/>
            <person name="Submissions S."/>
        </authorList>
    </citation>
    <scope>NUCLEOTIDE SEQUENCE [LARGE SCALE GENOMIC DNA]</scope>
    <source>
        <strain evidence="3 4">DSM 19027</strain>
    </source>
</reference>
<dbReference type="InterPro" id="IPR005646">
    <property type="entry name" value="FapA"/>
</dbReference>
<evidence type="ECO:0000259" key="2">
    <source>
        <dbReference type="Pfam" id="PF20250"/>
    </source>
</evidence>
<dbReference type="Proteomes" id="UP000324781">
    <property type="component" value="Unassembled WGS sequence"/>
</dbReference>
<dbReference type="InterPro" id="IPR046866">
    <property type="entry name" value="FapA_N"/>
</dbReference>
<dbReference type="InterPro" id="IPR046865">
    <property type="entry name" value="FapA_b_solenoid"/>
</dbReference>
<dbReference type="PANTHER" id="PTHR38032">
    <property type="entry name" value="POLYMERASE-RELATED"/>
    <property type="match status" value="1"/>
</dbReference>
<keyword evidence="4" id="KW-1185">Reference proteome</keyword>
<dbReference type="Gene3D" id="1.10.287.510">
    <property type="entry name" value="Helix hairpin bin"/>
    <property type="match status" value="1"/>
</dbReference>
<name>A0A1M6CVQ4_9FIRM</name>
<dbReference type="EMBL" id="FQZP01000006">
    <property type="protein sequence ID" value="SHI65040.1"/>
    <property type="molecule type" value="Genomic_DNA"/>
</dbReference>